<proteinExistence type="predicted"/>
<feature type="region of interest" description="Disordered" evidence="1">
    <location>
        <begin position="48"/>
        <end position="93"/>
    </location>
</feature>
<dbReference type="EMBL" id="CP089984">
    <property type="protein sequence ID" value="WXB14895.1"/>
    <property type="molecule type" value="Genomic_DNA"/>
</dbReference>
<accession>A0ABZ2M0L5</accession>
<reference evidence="2 3" key="1">
    <citation type="submission" date="2021-12" db="EMBL/GenBank/DDBJ databases">
        <title>Discovery of the Pendulisporaceae a myxobacterial family with distinct sporulation behavior and unique specialized metabolism.</title>
        <authorList>
            <person name="Garcia R."/>
            <person name="Popoff A."/>
            <person name="Bader C.D."/>
            <person name="Loehr J."/>
            <person name="Walesch S."/>
            <person name="Walt C."/>
            <person name="Boldt J."/>
            <person name="Bunk B."/>
            <person name="Haeckl F.J.F.P.J."/>
            <person name="Gunesch A.P."/>
            <person name="Birkelbach J."/>
            <person name="Nuebel U."/>
            <person name="Pietschmann T."/>
            <person name="Bach T."/>
            <person name="Mueller R."/>
        </authorList>
    </citation>
    <scope>NUCLEOTIDE SEQUENCE [LARGE SCALE GENOMIC DNA]</scope>
    <source>
        <strain evidence="2 3">MSr11954</strain>
    </source>
</reference>
<protein>
    <submittedName>
        <fullName evidence="2">Uncharacterized protein</fullName>
    </submittedName>
</protein>
<keyword evidence="3" id="KW-1185">Reference proteome</keyword>
<dbReference type="RefSeq" id="WP_394824519.1">
    <property type="nucleotide sequence ID" value="NZ_CP089984.1"/>
</dbReference>
<name>A0ABZ2M0L5_9BACT</name>
<evidence type="ECO:0000313" key="3">
    <source>
        <dbReference type="Proteomes" id="UP001370348"/>
    </source>
</evidence>
<feature type="compositionally biased region" description="Basic and acidic residues" evidence="1">
    <location>
        <begin position="1"/>
        <end position="17"/>
    </location>
</feature>
<dbReference type="Proteomes" id="UP001370348">
    <property type="component" value="Chromosome"/>
</dbReference>
<gene>
    <name evidence="2" type="ORF">LZC94_44635</name>
</gene>
<sequence length="106" mass="11370">MLNVPCDDRDPARETRKVQVATADDPNAPEGGMDLFHRRSGSTRFNTANAATSGEAPRADFDHGRDPGLGGFSRGVRAGEDDPRGLGPQGGVRAANPIRWIQECVR</sequence>
<feature type="region of interest" description="Disordered" evidence="1">
    <location>
        <begin position="1"/>
        <end position="33"/>
    </location>
</feature>
<evidence type="ECO:0000256" key="1">
    <source>
        <dbReference type="SAM" id="MobiDB-lite"/>
    </source>
</evidence>
<feature type="compositionally biased region" description="Basic and acidic residues" evidence="1">
    <location>
        <begin position="57"/>
        <end position="66"/>
    </location>
</feature>
<evidence type="ECO:0000313" key="2">
    <source>
        <dbReference type="EMBL" id="WXB14895.1"/>
    </source>
</evidence>
<organism evidence="2 3">
    <name type="scientific">Pendulispora albinea</name>
    <dbReference type="NCBI Taxonomy" id="2741071"/>
    <lineage>
        <taxon>Bacteria</taxon>
        <taxon>Pseudomonadati</taxon>
        <taxon>Myxococcota</taxon>
        <taxon>Myxococcia</taxon>
        <taxon>Myxococcales</taxon>
        <taxon>Sorangiineae</taxon>
        <taxon>Pendulisporaceae</taxon>
        <taxon>Pendulispora</taxon>
    </lineage>
</organism>